<dbReference type="GeneID" id="9186464"/>
<dbReference type="AlphaFoldDB" id="D5GLR3"/>
<keyword evidence="1" id="KW-1133">Transmembrane helix</keyword>
<keyword evidence="1" id="KW-0472">Membrane</keyword>
<accession>D5GLR3</accession>
<proteinExistence type="predicted"/>
<keyword evidence="1" id="KW-0812">Transmembrane</keyword>
<organism evidence="2 3">
    <name type="scientific">Tuber melanosporum (strain Mel28)</name>
    <name type="common">Perigord black truffle</name>
    <dbReference type="NCBI Taxonomy" id="656061"/>
    <lineage>
        <taxon>Eukaryota</taxon>
        <taxon>Fungi</taxon>
        <taxon>Dikarya</taxon>
        <taxon>Ascomycota</taxon>
        <taxon>Pezizomycotina</taxon>
        <taxon>Pezizomycetes</taxon>
        <taxon>Pezizales</taxon>
        <taxon>Tuberaceae</taxon>
        <taxon>Tuber</taxon>
    </lineage>
</organism>
<protein>
    <submittedName>
        <fullName evidence="2">(Perigord truffle) hypothetical protein</fullName>
    </submittedName>
</protein>
<sequence>MGKDVSRKTSSWPRYNWIPIALQLLSAAVVLVCLGWYGLSDRSGLPVDFMCWLPGVAAGFTLLYAVLGLSASNLNVYEVFIGDAISLGFWIAVICKMTLLIAETGTFGNCAALPEGSRRNSCATSQIVLVLAADLSALSLTKLVIAFFVRRRGPAVSPDLDDCEKLYNPSE</sequence>
<dbReference type="HOGENOM" id="CLU_1564025_0_0_1"/>
<feature type="transmembrane region" description="Helical" evidence="1">
    <location>
        <begin position="51"/>
        <end position="70"/>
    </location>
</feature>
<gene>
    <name evidence="2" type="ORF">GSTUM_00010368001</name>
</gene>
<dbReference type="RefSeq" id="XP_002841289.1">
    <property type="nucleotide sequence ID" value="XM_002841243.1"/>
</dbReference>
<dbReference type="InParanoid" id="D5GLR3"/>
<evidence type="ECO:0000313" key="2">
    <source>
        <dbReference type="EMBL" id="CAZ85480.1"/>
    </source>
</evidence>
<feature type="transmembrane region" description="Helical" evidence="1">
    <location>
        <begin position="76"/>
        <end position="95"/>
    </location>
</feature>
<feature type="transmembrane region" description="Helical" evidence="1">
    <location>
        <begin position="20"/>
        <end position="39"/>
    </location>
</feature>
<evidence type="ECO:0000256" key="1">
    <source>
        <dbReference type="SAM" id="Phobius"/>
    </source>
</evidence>
<name>D5GLR3_TUBMM</name>
<evidence type="ECO:0000313" key="3">
    <source>
        <dbReference type="Proteomes" id="UP000006911"/>
    </source>
</evidence>
<dbReference type="Proteomes" id="UP000006911">
    <property type="component" value="Unassembled WGS sequence"/>
</dbReference>
<feature type="transmembrane region" description="Helical" evidence="1">
    <location>
        <begin position="127"/>
        <end position="149"/>
    </location>
</feature>
<dbReference type="EMBL" id="FN430351">
    <property type="protein sequence ID" value="CAZ85480.1"/>
    <property type="molecule type" value="Genomic_DNA"/>
</dbReference>
<dbReference type="KEGG" id="tml:GSTUM_00010368001"/>
<reference evidence="2 3" key="1">
    <citation type="journal article" date="2010" name="Nature">
        <title>Perigord black truffle genome uncovers evolutionary origins and mechanisms of symbiosis.</title>
        <authorList>
            <person name="Martin F."/>
            <person name="Kohler A."/>
            <person name="Murat C."/>
            <person name="Balestrini R."/>
            <person name="Coutinho P.M."/>
            <person name="Jaillon O."/>
            <person name="Montanini B."/>
            <person name="Morin E."/>
            <person name="Noel B."/>
            <person name="Percudani R."/>
            <person name="Porcel B."/>
            <person name="Rubini A."/>
            <person name="Amicucci A."/>
            <person name="Amselem J."/>
            <person name="Anthouard V."/>
            <person name="Arcioni S."/>
            <person name="Artiguenave F."/>
            <person name="Aury J.M."/>
            <person name="Ballario P."/>
            <person name="Bolchi A."/>
            <person name="Brenna A."/>
            <person name="Brun A."/>
            <person name="Buee M."/>
            <person name="Cantarel B."/>
            <person name="Chevalier G."/>
            <person name="Couloux A."/>
            <person name="Da Silva C."/>
            <person name="Denoeud F."/>
            <person name="Duplessis S."/>
            <person name="Ghignone S."/>
            <person name="Hilselberger B."/>
            <person name="Iotti M."/>
            <person name="Marcais B."/>
            <person name="Mello A."/>
            <person name="Miranda M."/>
            <person name="Pacioni G."/>
            <person name="Quesneville H."/>
            <person name="Riccioni C."/>
            <person name="Ruotolo R."/>
            <person name="Splivallo R."/>
            <person name="Stocchi V."/>
            <person name="Tisserant E."/>
            <person name="Viscomi A.R."/>
            <person name="Zambonelli A."/>
            <person name="Zampieri E."/>
            <person name="Henrissat B."/>
            <person name="Lebrun M.H."/>
            <person name="Paolocci F."/>
            <person name="Bonfante P."/>
            <person name="Ottonello S."/>
            <person name="Wincker P."/>
        </authorList>
    </citation>
    <scope>NUCLEOTIDE SEQUENCE [LARGE SCALE GENOMIC DNA]</scope>
    <source>
        <strain evidence="2 3">Mel28</strain>
    </source>
</reference>
<keyword evidence="3" id="KW-1185">Reference proteome</keyword>